<reference evidence="1 2" key="1">
    <citation type="submission" date="2014-04" db="EMBL/GenBank/DDBJ databases">
        <title>Evolutionary Origins and Diversification of the Mycorrhizal Mutualists.</title>
        <authorList>
            <consortium name="DOE Joint Genome Institute"/>
            <consortium name="Mycorrhizal Genomics Consortium"/>
            <person name="Kohler A."/>
            <person name="Kuo A."/>
            <person name="Nagy L.G."/>
            <person name="Floudas D."/>
            <person name="Copeland A."/>
            <person name="Barry K.W."/>
            <person name="Cichocki N."/>
            <person name="Veneault-Fourrey C."/>
            <person name="LaButti K."/>
            <person name="Lindquist E.A."/>
            <person name="Lipzen A."/>
            <person name="Lundell T."/>
            <person name="Morin E."/>
            <person name="Murat C."/>
            <person name="Riley R."/>
            <person name="Ohm R."/>
            <person name="Sun H."/>
            <person name="Tunlid A."/>
            <person name="Henrissat B."/>
            <person name="Grigoriev I.V."/>
            <person name="Hibbett D.S."/>
            <person name="Martin F."/>
        </authorList>
    </citation>
    <scope>NUCLEOTIDE SEQUENCE [LARGE SCALE GENOMIC DNA]</scope>
    <source>
        <strain evidence="1 2">Koide BX008</strain>
    </source>
</reference>
<evidence type="ECO:0000313" key="1">
    <source>
        <dbReference type="EMBL" id="KIL54200.1"/>
    </source>
</evidence>
<dbReference type="AlphaFoldDB" id="A0A0C2RVD5"/>
<dbReference type="OrthoDB" id="3068562at2759"/>
<protein>
    <submittedName>
        <fullName evidence="1">Uncharacterized protein</fullName>
    </submittedName>
</protein>
<accession>A0A0C2RVD5</accession>
<dbReference type="Proteomes" id="UP000054549">
    <property type="component" value="Unassembled WGS sequence"/>
</dbReference>
<name>A0A0C2RVD5_AMAMK</name>
<keyword evidence="2" id="KW-1185">Reference proteome</keyword>
<gene>
    <name evidence="1" type="ORF">M378DRAFT_35019</name>
</gene>
<dbReference type="InParanoid" id="A0A0C2RVD5"/>
<organism evidence="1 2">
    <name type="scientific">Amanita muscaria (strain Koide BX008)</name>
    <dbReference type="NCBI Taxonomy" id="946122"/>
    <lineage>
        <taxon>Eukaryota</taxon>
        <taxon>Fungi</taxon>
        <taxon>Dikarya</taxon>
        <taxon>Basidiomycota</taxon>
        <taxon>Agaricomycotina</taxon>
        <taxon>Agaricomycetes</taxon>
        <taxon>Agaricomycetidae</taxon>
        <taxon>Agaricales</taxon>
        <taxon>Pluteineae</taxon>
        <taxon>Amanitaceae</taxon>
        <taxon>Amanita</taxon>
    </lineage>
</organism>
<dbReference type="EMBL" id="KN818885">
    <property type="protein sequence ID" value="KIL54200.1"/>
    <property type="molecule type" value="Genomic_DNA"/>
</dbReference>
<feature type="non-terminal residue" evidence="1">
    <location>
        <position position="129"/>
    </location>
</feature>
<sequence length="129" mass="15078">MTRRPWCSFEQRGWLEEHISAFLKAKEAKATPEFYSVTIKKFLSKWPATPTNDELAEAENDQERANHLAEATRGEVCSRPHLKLSAPPKLVQPWQAFQNLLWESELKEKVTTDWENYKATFPEKMEPTE</sequence>
<evidence type="ECO:0000313" key="2">
    <source>
        <dbReference type="Proteomes" id="UP000054549"/>
    </source>
</evidence>
<proteinExistence type="predicted"/>
<dbReference type="HOGENOM" id="CLU_116383_0_0_1"/>